<dbReference type="AlphaFoldDB" id="A0A9D1T2I5"/>
<reference evidence="2" key="2">
    <citation type="journal article" date="2021" name="PeerJ">
        <title>Extensive microbial diversity within the chicken gut microbiome revealed by metagenomics and culture.</title>
        <authorList>
            <person name="Gilroy R."/>
            <person name="Ravi A."/>
            <person name="Getino M."/>
            <person name="Pursley I."/>
            <person name="Horton D.L."/>
            <person name="Alikhan N.F."/>
            <person name="Baker D."/>
            <person name="Gharbi K."/>
            <person name="Hall N."/>
            <person name="Watson M."/>
            <person name="Adriaenssens E.M."/>
            <person name="Foster-Nyarko E."/>
            <person name="Jarju S."/>
            <person name="Secka A."/>
            <person name="Antonio M."/>
            <person name="Oren A."/>
            <person name="Chaudhuri R.R."/>
            <person name="La Ragione R."/>
            <person name="Hildebrand F."/>
            <person name="Pallen M.J."/>
        </authorList>
    </citation>
    <scope>NUCLEOTIDE SEQUENCE</scope>
    <source>
        <strain evidence="2">35461</strain>
    </source>
</reference>
<dbReference type="EMBL" id="DVOR01000089">
    <property type="protein sequence ID" value="HIV09026.1"/>
    <property type="molecule type" value="Genomic_DNA"/>
</dbReference>
<sequence>MNTLRNTFGALCAILLAATVGAADLKPTGTVYLTTGGSSEGTIQWRRSSKTYVVTTGRSTSTFSEDQVERVDVKPPAQLDALAKRVASGSNLSAAVKSLEEIADAYDHLTYDLVATRWLAEAYLKQGNAKEAVSACEKVIRNQPEAAYAGEMAVPYWAALRKTNQTGKLQGLLDKAIASGDRVSAASALVARGDAALGADDAAASSAANCQVALRDGYLRVILLYADPASEAYPEALYKGAQAFKKMGQSSRATQLLDTLKAECPNSPWARK</sequence>
<name>A0A9D1T2I5_9BACT</name>
<evidence type="ECO:0000313" key="3">
    <source>
        <dbReference type="Proteomes" id="UP000886845"/>
    </source>
</evidence>
<accession>A0A9D1T2I5</accession>
<protein>
    <submittedName>
        <fullName evidence="2">Tetratricopeptide repeat protein</fullName>
    </submittedName>
</protein>
<dbReference type="SUPFAM" id="SSF48452">
    <property type="entry name" value="TPR-like"/>
    <property type="match status" value="1"/>
</dbReference>
<dbReference type="Proteomes" id="UP000886845">
    <property type="component" value="Unassembled WGS sequence"/>
</dbReference>
<reference evidence="2" key="1">
    <citation type="submission" date="2020-10" db="EMBL/GenBank/DDBJ databases">
        <authorList>
            <person name="Gilroy R."/>
        </authorList>
    </citation>
    <scope>NUCLEOTIDE SEQUENCE</scope>
    <source>
        <strain evidence="2">35461</strain>
    </source>
</reference>
<keyword evidence="1" id="KW-0732">Signal</keyword>
<feature type="signal peptide" evidence="1">
    <location>
        <begin position="1"/>
        <end position="22"/>
    </location>
</feature>
<proteinExistence type="predicted"/>
<dbReference type="InterPro" id="IPR011990">
    <property type="entry name" value="TPR-like_helical_dom_sf"/>
</dbReference>
<dbReference type="Gene3D" id="1.25.40.10">
    <property type="entry name" value="Tetratricopeptide repeat domain"/>
    <property type="match status" value="1"/>
</dbReference>
<comment type="caution">
    <text evidence="2">The sequence shown here is derived from an EMBL/GenBank/DDBJ whole genome shotgun (WGS) entry which is preliminary data.</text>
</comment>
<organism evidence="2 3">
    <name type="scientific">Candidatus Spyradenecus faecavium</name>
    <dbReference type="NCBI Taxonomy" id="2840947"/>
    <lineage>
        <taxon>Bacteria</taxon>
        <taxon>Pseudomonadati</taxon>
        <taxon>Lentisphaerota</taxon>
        <taxon>Lentisphaeria</taxon>
        <taxon>Lentisphaerales</taxon>
        <taxon>Lentisphaeraceae</taxon>
        <taxon>Lentisphaeraceae incertae sedis</taxon>
        <taxon>Candidatus Spyradenecus</taxon>
    </lineage>
</organism>
<dbReference type="InterPro" id="IPR019734">
    <property type="entry name" value="TPR_rpt"/>
</dbReference>
<evidence type="ECO:0000256" key="1">
    <source>
        <dbReference type="SAM" id="SignalP"/>
    </source>
</evidence>
<feature type="chain" id="PRO_5039687331" evidence="1">
    <location>
        <begin position="23"/>
        <end position="272"/>
    </location>
</feature>
<dbReference type="Pfam" id="PF13174">
    <property type="entry name" value="TPR_6"/>
    <property type="match status" value="2"/>
</dbReference>
<gene>
    <name evidence="2" type="ORF">IAC79_02785</name>
</gene>
<evidence type="ECO:0000313" key="2">
    <source>
        <dbReference type="EMBL" id="HIV09026.1"/>
    </source>
</evidence>